<evidence type="ECO:0000313" key="2">
    <source>
        <dbReference type="Proteomes" id="UP000789375"/>
    </source>
</evidence>
<evidence type="ECO:0000313" key="1">
    <source>
        <dbReference type="EMBL" id="CAG8548016.1"/>
    </source>
</evidence>
<comment type="caution">
    <text evidence="1">The sequence shown here is derived from an EMBL/GenBank/DDBJ whole genome shotgun (WGS) entry which is preliminary data.</text>
</comment>
<name>A0A9N9AX72_FUNMO</name>
<protein>
    <submittedName>
        <fullName evidence="1">2541_t:CDS:1</fullName>
    </submittedName>
</protein>
<reference evidence="1" key="1">
    <citation type="submission" date="2021-06" db="EMBL/GenBank/DDBJ databases">
        <authorList>
            <person name="Kallberg Y."/>
            <person name="Tangrot J."/>
            <person name="Rosling A."/>
        </authorList>
    </citation>
    <scope>NUCLEOTIDE SEQUENCE</scope>
    <source>
        <strain evidence="1">87-6 pot B 2015</strain>
    </source>
</reference>
<gene>
    <name evidence="1" type="ORF">FMOSSE_LOCUS6320</name>
</gene>
<keyword evidence="2" id="KW-1185">Reference proteome</keyword>
<organism evidence="1 2">
    <name type="scientific">Funneliformis mosseae</name>
    <name type="common">Endomycorrhizal fungus</name>
    <name type="synonym">Glomus mosseae</name>
    <dbReference type="NCBI Taxonomy" id="27381"/>
    <lineage>
        <taxon>Eukaryota</taxon>
        <taxon>Fungi</taxon>
        <taxon>Fungi incertae sedis</taxon>
        <taxon>Mucoromycota</taxon>
        <taxon>Glomeromycotina</taxon>
        <taxon>Glomeromycetes</taxon>
        <taxon>Glomerales</taxon>
        <taxon>Glomeraceae</taxon>
        <taxon>Funneliformis</taxon>
    </lineage>
</organism>
<dbReference type="EMBL" id="CAJVPP010001309">
    <property type="protein sequence ID" value="CAG8548016.1"/>
    <property type="molecule type" value="Genomic_DNA"/>
</dbReference>
<accession>A0A9N9AX72</accession>
<sequence>MTSPLFNDLSTRNKQNILHWLNEIKPEYENEMVFHVDSLLVFEWKEAALLQRGILKANVIELITSTHQNVRYYVDNDVHNTPNVLSDSFFSVVGPRASQIIVHIVRRLQTNYHQANVPSLGRVFCVRATKANVIKVDELYPFNI</sequence>
<dbReference type="AlphaFoldDB" id="A0A9N9AX72"/>
<proteinExistence type="predicted"/>
<dbReference type="Proteomes" id="UP000789375">
    <property type="component" value="Unassembled WGS sequence"/>
</dbReference>